<keyword evidence="3" id="KW-0496">Mitochondrion</keyword>
<comment type="similarity">
    <text evidence="4">Belongs to the PREY family.</text>
</comment>
<dbReference type="PANTHER" id="PTHR33505:SF4">
    <property type="entry name" value="PROTEIN PREY, MITOCHONDRIAL"/>
    <property type="match status" value="1"/>
</dbReference>
<evidence type="ECO:0000256" key="1">
    <source>
        <dbReference type="ARBA" id="ARBA00004173"/>
    </source>
</evidence>
<accession>A0A8T2PLP0</accession>
<keyword evidence="7" id="KW-1185">Reference proteome</keyword>
<organism evidence="6 7">
    <name type="scientific">Albula glossodonta</name>
    <name type="common">roundjaw bonefish</name>
    <dbReference type="NCBI Taxonomy" id="121402"/>
    <lineage>
        <taxon>Eukaryota</taxon>
        <taxon>Metazoa</taxon>
        <taxon>Chordata</taxon>
        <taxon>Craniata</taxon>
        <taxon>Vertebrata</taxon>
        <taxon>Euteleostomi</taxon>
        <taxon>Actinopterygii</taxon>
        <taxon>Neopterygii</taxon>
        <taxon>Teleostei</taxon>
        <taxon>Albuliformes</taxon>
        <taxon>Albulidae</taxon>
        <taxon>Albula</taxon>
    </lineage>
</organism>
<reference evidence="6" key="1">
    <citation type="thesis" date="2021" institute="BYU ScholarsArchive" country="Provo, UT, USA">
        <title>Applications of and Algorithms for Genome Assembly and Genomic Analyses with an Emphasis on Marine Teleosts.</title>
        <authorList>
            <person name="Pickett B.D."/>
        </authorList>
    </citation>
    <scope>NUCLEOTIDE SEQUENCE</scope>
    <source>
        <strain evidence="6">HI-2016</strain>
    </source>
</reference>
<comment type="caution">
    <text evidence="6">The sequence shown here is derived from an EMBL/GenBank/DDBJ whole genome shotgun (WGS) entry which is preliminary data.</text>
</comment>
<dbReference type="EMBL" id="JAFBMS010000005">
    <property type="protein sequence ID" value="KAG9352371.1"/>
    <property type="molecule type" value="Genomic_DNA"/>
</dbReference>
<evidence type="ECO:0000256" key="4">
    <source>
        <dbReference type="ARBA" id="ARBA00038479"/>
    </source>
</evidence>
<evidence type="ECO:0000256" key="5">
    <source>
        <dbReference type="ARBA" id="ARBA00040939"/>
    </source>
</evidence>
<protein>
    <recommendedName>
        <fullName evidence="5">Protein preY, mitochondrial</fullName>
    </recommendedName>
</protein>
<dbReference type="Proteomes" id="UP000824540">
    <property type="component" value="Unassembled WGS sequence"/>
</dbReference>
<evidence type="ECO:0000256" key="3">
    <source>
        <dbReference type="ARBA" id="ARBA00023128"/>
    </source>
</evidence>
<dbReference type="OrthoDB" id="1884515at2759"/>
<dbReference type="Gene3D" id="2.20.25.10">
    <property type="match status" value="1"/>
</dbReference>
<evidence type="ECO:0000313" key="6">
    <source>
        <dbReference type="EMBL" id="KAG9352371.1"/>
    </source>
</evidence>
<gene>
    <name evidence="6" type="ORF">JZ751_020784</name>
</gene>
<proteinExistence type="inferred from homology"/>
<name>A0A8T2PLP0_9TELE</name>
<dbReference type="Pfam" id="PF03966">
    <property type="entry name" value="Trm112p"/>
    <property type="match status" value="1"/>
</dbReference>
<keyword evidence="2" id="KW-0809">Transit peptide</keyword>
<dbReference type="AlphaFoldDB" id="A0A8T2PLP0"/>
<sequence length="262" mass="28931">MRQEEEEEEEVVSAVNSSALEKSQIKFVWLQLHCGSDIREHDRRGPPVSHSPLVRGHLSAGSGSQCSFVEVLETHRAALASKQEYLVSLVTEESMSSGSCCAERNDNSLEHFLINVSMYTASSSILDQMIPDNEMKFGQFSSRKALGFSVANHFKGDRKVTGGGHPTQGNGKGSTKEALQMCISVEHLTFTDGVKGSAENKQPFDTSLLEFLVCPLSKKPLRYEEKTNELINDELGIAYTIIGGIPNMVPQDARLIHRDMEE</sequence>
<dbReference type="SUPFAM" id="SSF158997">
    <property type="entry name" value="Trm112p-like"/>
    <property type="match status" value="1"/>
</dbReference>
<dbReference type="FunFam" id="2.20.25.10:FF:000017">
    <property type="entry name" value="protein preY, mitochondrial"/>
    <property type="match status" value="1"/>
</dbReference>
<evidence type="ECO:0000256" key="2">
    <source>
        <dbReference type="ARBA" id="ARBA00022946"/>
    </source>
</evidence>
<dbReference type="InterPro" id="IPR005651">
    <property type="entry name" value="Trm112-like"/>
</dbReference>
<dbReference type="GO" id="GO:0005739">
    <property type="term" value="C:mitochondrion"/>
    <property type="evidence" value="ECO:0007669"/>
    <property type="project" value="UniProtKB-SubCell"/>
</dbReference>
<dbReference type="PANTHER" id="PTHR33505">
    <property type="entry name" value="ZGC:162634"/>
    <property type="match status" value="1"/>
</dbReference>
<comment type="subcellular location">
    <subcellularLocation>
        <location evidence="1">Mitochondrion</location>
    </subcellularLocation>
</comment>
<evidence type="ECO:0000313" key="7">
    <source>
        <dbReference type="Proteomes" id="UP000824540"/>
    </source>
</evidence>